<sequence>MLFWIVLLGALYVAALIVFWSLCRMSATRPRPWTLSQEEDEQLVASLHSVRSDAQVAVLSMDAGRIMGV</sequence>
<organism evidence="2 3">
    <name type="scientific">Acidobacterium capsulatum (strain ATCC 51196 / DSM 11244 / BCRC 80197 / JCM 7670 / NBRC 15755 / NCIMB 13165 / 161)</name>
    <dbReference type="NCBI Taxonomy" id="240015"/>
    <lineage>
        <taxon>Bacteria</taxon>
        <taxon>Pseudomonadati</taxon>
        <taxon>Acidobacteriota</taxon>
        <taxon>Terriglobia</taxon>
        <taxon>Terriglobales</taxon>
        <taxon>Acidobacteriaceae</taxon>
        <taxon>Acidobacterium</taxon>
    </lineage>
</organism>
<dbReference type="Proteomes" id="UP000002207">
    <property type="component" value="Chromosome"/>
</dbReference>
<accession>C1F7K1</accession>
<dbReference type="AlphaFoldDB" id="C1F7K1"/>
<keyword evidence="1" id="KW-0472">Membrane</keyword>
<reference evidence="2 3" key="1">
    <citation type="journal article" date="2009" name="Appl. Environ. Microbiol.">
        <title>Three genomes from the phylum Acidobacteria provide insight into the lifestyles of these microorganisms in soils.</title>
        <authorList>
            <person name="Ward N.L."/>
            <person name="Challacombe J.F."/>
            <person name="Janssen P.H."/>
            <person name="Henrissat B."/>
            <person name="Coutinho P.M."/>
            <person name="Wu M."/>
            <person name="Xie G."/>
            <person name="Haft D.H."/>
            <person name="Sait M."/>
            <person name="Badger J."/>
            <person name="Barabote R.D."/>
            <person name="Bradley B."/>
            <person name="Brettin T.S."/>
            <person name="Brinkac L.M."/>
            <person name="Bruce D."/>
            <person name="Creasy T."/>
            <person name="Daugherty S.C."/>
            <person name="Davidsen T.M."/>
            <person name="DeBoy R.T."/>
            <person name="Detter J.C."/>
            <person name="Dodson R.J."/>
            <person name="Durkin A.S."/>
            <person name="Ganapathy A."/>
            <person name="Gwinn-Giglio M."/>
            <person name="Han C.S."/>
            <person name="Khouri H."/>
            <person name="Kiss H."/>
            <person name="Kothari S.P."/>
            <person name="Madupu R."/>
            <person name="Nelson K.E."/>
            <person name="Nelson W.C."/>
            <person name="Paulsen I."/>
            <person name="Penn K."/>
            <person name="Ren Q."/>
            <person name="Rosovitz M.J."/>
            <person name="Selengut J.D."/>
            <person name="Shrivastava S."/>
            <person name="Sullivan S.A."/>
            <person name="Tapia R."/>
            <person name="Thompson L.S."/>
            <person name="Watkins K.L."/>
            <person name="Yang Q."/>
            <person name="Yu C."/>
            <person name="Zafar N."/>
            <person name="Zhou L."/>
            <person name="Kuske C.R."/>
        </authorList>
    </citation>
    <scope>NUCLEOTIDE SEQUENCE [LARGE SCALE GENOMIC DNA]</scope>
    <source>
        <strain evidence="3">ATCC 51196 / DSM 11244 / BCRC 80197 / JCM 7670 / NBRC 15755 / NCIMB 13165 / 161</strain>
    </source>
</reference>
<feature type="transmembrane region" description="Helical" evidence="1">
    <location>
        <begin position="6"/>
        <end position="23"/>
    </location>
</feature>
<dbReference type="KEGG" id="aca:ACP_1730"/>
<name>C1F7K1_ACIC5</name>
<gene>
    <name evidence="2" type="ordered locus">ACP_1730</name>
</gene>
<dbReference type="HOGENOM" id="CLU_2766423_0_0_0"/>
<evidence type="ECO:0000256" key="1">
    <source>
        <dbReference type="SAM" id="Phobius"/>
    </source>
</evidence>
<dbReference type="EMBL" id="CP001472">
    <property type="protein sequence ID" value="ACO34295.1"/>
    <property type="molecule type" value="Genomic_DNA"/>
</dbReference>
<evidence type="ECO:0000313" key="2">
    <source>
        <dbReference type="EMBL" id="ACO34295.1"/>
    </source>
</evidence>
<evidence type="ECO:0000313" key="3">
    <source>
        <dbReference type="Proteomes" id="UP000002207"/>
    </source>
</evidence>
<keyword evidence="1" id="KW-0812">Transmembrane</keyword>
<dbReference type="RefSeq" id="WP_015896853.1">
    <property type="nucleotide sequence ID" value="NC_012483.1"/>
</dbReference>
<dbReference type="InParanoid" id="C1F7K1"/>
<proteinExistence type="predicted"/>
<keyword evidence="1" id="KW-1133">Transmembrane helix</keyword>
<protein>
    <submittedName>
        <fullName evidence="2">Uncharacterized protein</fullName>
    </submittedName>
</protein>
<keyword evidence="3" id="KW-1185">Reference proteome</keyword>